<dbReference type="AlphaFoldDB" id="A0A1D9PK33"/>
<gene>
    <name evidence="3" type="ORF">BACVE_003800</name>
    <name evidence="2" type="ORF">BVDSYZ_10280</name>
</gene>
<reference evidence="2 4" key="1">
    <citation type="submission" date="2018-06" db="EMBL/GenBank/DDBJ databases">
        <title>Complete Genome Sequence of Bacillus velezensis DSYZ, a Plant Growth-Promoting Rhizobacterium with Antifungal Activity.</title>
        <authorList>
            <person name="Du B."/>
            <person name="Ding Y."/>
            <person name="Liu K."/>
            <person name="Yao L."/>
            <person name="Wang C."/>
            <person name="Li H."/>
            <person name="Liu H."/>
        </authorList>
    </citation>
    <scope>NUCLEOTIDE SEQUENCE [LARGE SCALE GENOMIC DNA]</scope>
    <source>
        <strain evidence="2 4">DSYZ</strain>
    </source>
</reference>
<dbReference type="EMBL" id="CP030150">
    <property type="protein sequence ID" value="AWX72390.1"/>
    <property type="molecule type" value="Genomic_DNA"/>
</dbReference>
<evidence type="ECO:0000259" key="1">
    <source>
        <dbReference type="Pfam" id="PF12728"/>
    </source>
</evidence>
<dbReference type="NCBIfam" id="TIGR01764">
    <property type="entry name" value="excise"/>
    <property type="match status" value="1"/>
</dbReference>
<accession>A0A2D3DPG8</accession>
<dbReference type="GO" id="GO:0003677">
    <property type="term" value="F:DNA binding"/>
    <property type="evidence" value="ECO:0007669"/>
    <property type="project" value="InterPro"/>
</dbReference>
<dbReference type="Pfam" id="PF12728">
    <property type="entry name" value="HTH_17"/>
    <property type="match status" value="1"/>
</dbReference>
<sequence>MYLTIKETAEFTSLPEEYVHNLVLTNKIRAVHDGQQYLINKEQFQTHLEQLEKYKEMIQEFLNEPLPEDIDVKDED</sequence>
<proteinExistence type="predicted"/>
<evidence type="ECO:0000313" key="4">
    <source>
        <dbReference type="Proteomes" id="UP000250069"/>
    </source>
</evidence>
<protein>
    <submittedName>
        <fullName evidence="2">Helix-turn-helix domain-containing protein</fullName>
    </submittedName>
</protein>
<name>A0A1D9PK33_BACVE</name>
<evidence type="ECO:0000313" key="5">
    <source>
        <dbReference type="Proteomes" id="UP000587477"/>
    </source>
</evidence>
<evidence type="ECO:0000313" key="2">
    <source>
        <dbReference type="EMBL" id="AWX72390.1"/>
    </source>
</evidence>
<dbReference type="Proteomes" id="UP000250069">
    <property type="component" value="Chromosome"/>
</dbReference>
<dbReference type="RefSeq" id="WP_003153848.1">
    <property type="nucleotide sequence ID" value="NZ_AP018402.1"/>
</dbReference>
<dbReference type="GeneID" id="93080982"/>
<dbReference type="OMA" id="MYITIEE"/>
<organism evidence="3 5">
    <name type="scientific">Bacillus velezensis</name>
    <dbReference type="NCBI Taxonomy" id="492670"/>
    <lineage>
        <taxon>Bacteria</taxon>
        <taxon>Bacillati</taxon>
        <taxon>Bacillota</taxon>
        <taxon>Bacilli</taxon>
        <taxon>Bacillales</taxon>
        <taxon>Bacillaceae</taxon>
        <taxon>Bacillus</taxon>
        <taxon>Bacillus amyloliquefaciens group</taxon>
    </lineage>
</organism>
<dbReference type="Proteomes" id="UP000587477">
    <property type="component" value="Chromosome"/>
</dbReference>
<dbReference type="InterPro" id="IPR010093">
    <property type="entry name" value="SinI_DNA-bd"/>
</dbReference>
<reference evidence="3" key="2">
    <citation type="journal article" date="2020" name="Genomics">
        <title>Complete genome sequence of Bacillus velezensis NST6 and comparison with the species belonging to operational group B. amyloliquefaciens.</title>
        <authorList>
            <person name="Choi J."/>
            <person name="Nam J."/>
            <person name="Seo M.H."/>
        </authorList>
    </citation>
    <scope>NUCLEOTIDE SEQUENCE</scope>
    <source>
        <strain evidence="3">NST6</strain>
    </source>
</reference>
<evidence type="ECO:0000313" key="3">
    <source>
        <dbReference type="EMBL" id="QOY28759.1"/>
    </source>
</evidence>
<dbReference type="EMBL" id="CP063687">
    <property type="protein sequence ID" value="QOY28759.1"/>
    <property type="molecule type" value="Genomic_DNA"/>
</dbReference>
<dbReference type="KEGG" id="bmp:NG74_01929"/>
<dbReference type="InterPro" id="IPR041657">
    <property type="entry name" value="HTH_17"/>
</dbReference>
<reference evidence="5" key="3">
    <citation type="submission" date="2020-10" db="EMBL/GenBank/DDBJ databases">
        <title>Complete genome sequence of Bacillus velezensis NST6.</title>
        <authorList>
            <person name="Choi J."/>
        </authorList>
    </citation>
    <scope>NUCLEOTIDE SEQUENCE [LARGE SCALE GENOMIC DNA]</scope>
    <source>
        <strain evidence="5">NST6</strain>
    </source>
</reference>
<accession>A0A1D9PK33</accession>
<feature type="domain" description="Helix-turn-helix" evidence="1">
    <location>
        <begin position="2"/>
        <end position="50"/>
    </location>
</feature>
<dbReference type="STRING" id="1155777.BANAU_1978"/>